<evidence type="ECO:0000313" key="4">
    <source>
        <dbReference type="EMBL" id="KAK8768770.1"/>
    </source>
</evidence>
<feature type="transmembrane region" description="Helical" evidence="2">
    <location>
        <begin position="299"/>
        <end position="321"/>
    </location>
</feature>
<name>A0AAQ4E230_AMBAM</name>
<dbReference type="Pfam" id="PF01757">
    <property type="entry name" value="Acyl_transf_3"/>
    <property type="match status" value="1"/>
</dbReference>
<feature type="compositionally biased region" description="Low complexity" evidence="1">
    <location>
        <begin position="1"/>
        <end position="29"/>
    </location>
</feature>
<dbReference type="PANTHER" id="PTHR11161">
    <property type="entry name" value="O-ACYLTRANSFERASE"/>
    <property type="match status" value="1"/>
</dbReference>
<reference evidence="4 5" key="1">
    <citation type="journal article" date="2023" name="Arcadia Sci">
        <title>De novo assembly of a long-read Amblyomma americanum tick genome.</title>
        <authorList>
            <person name="Chou S."/>
            <person name="Poskanzer K.E."/>
            <person name="Rollins M."/>
            <person name="Thuy-Boun P.S."/>
        </authorList>
    </citation>
    <scope>NUCLEOTIDE SEQUENCE [LARGE SCALE GENOMIC DNA]</scope>
    <source>
        <strain evidence="4">F_SG_1</strain>
        <tissue evidence="4">Salivary glands</tissue>
    </source>
</reference>
<dbReference type="InterPro" id="IPR006621">
    <property type="entry name" value="Nose-resist-to-fluoxetine_N"/>
</dbReference>
<dbReference type="InterPro" id="IPR052728">
    <property type="entry name" value="O2_lipid_transport_reg"/>
</dbReference>
<dbReference type="Proteomes" id="UP001321473">
    <property type="component" value="Unassembled WGS sequence"/>
</dbReference>
<proteinExistence type="predicted"/>
<feature type="transmembrane region" description="Helical" evidence="2">
    <location>
        <begin position="341"/>
        <end position="369"/>
    </location>
</feature>
<gene>
    <name evidence="4" type="ORF">V5799_014764</name>
</gene>
<accession>A0AAQ4E230</accession>
<dbReference type="Pfam" id="PF20146">
    <property type="entry name" value="NRF"/>
    <property type="match status" value="1"/>
</dbReference>
<evidence type="ECO:0000313" key="5">
    <source>
        <dbReference type="Proteomes" id="UP001321473"/>
    </source>
</evidence>
<feature type="transmembrane region" description="Helical" evidence="2">
    <location>
        <begin position="481"/>
        <end position="501"/>
    </location>
</feature>
<keyword evidence="2" id="KW-1133">Transmembrane helix</keyword>
<dbReference type="PANTHER" id="PTHR11161:SF0">
    <property type="entry name" value="O-ACYLTRANSFERASE LIKE PROTEIN"/>
    <property type="match status" value="1"/>
</dbReference>
<sequence length="517" mass="58295">MTTETTTETESTTTEWTTESTTESTTETTALGFTDTPESTTLDFEEAIDGFVKDISKRMGPFASLILSDENITEDCSGALLKVMLGLRSKSPWALLMLDANARPASGTLNGATGSYGDYEECLDVHHQPSNGDAAIYGQYCTLFMTLPLGFARKSAQRMQKDGYFLGRRSPDFFSSDARSYFKGQRLGLCLPQLCTIDDVRRMISLTLDPYGFKHHVSGCDSILNEERGWNPIRIGMVSLVSVLAFLLVVSSGLDLFLKKDSRARSEDSPWKYLMAFSATINTRKLLNCNFKEGSDNQILASFAGIKVLSTTWVILGHTYFIVDISAVRSYFKVIDATEELFFTLIGNAFASIATFFFIGGFLLSFNVLKRMKNLKGNYLIVLWIMLIRRYIRLTVPVMFMVGWGYVMSMCVRGPAFFEVLGQNDLNCNNSWWMVLLHVNNWQSFLNMCNPFYWYISVDWQLFMVFCAVPLIMIRREKLGVFLLLASTVASAAYVIFQTYTLDYQPLPLLMSDPNQA</sequence>
<evidence type="ECO:0000256" key="2">
    <source>
        <dbReference type="SAM" id="Phobius"/>
    </source>
</evidence>
<keyword evidence="2" id="KW-0472">Membrane</keyword>
<feature type="domain" description="Nose resistant-to-fluoxetine protein N-terminal" evidence="3">
    <location>
        <begin position="73"/>
        <end position="222"/>
    </location>
</feature>
<dbReference type="GO" id="GO:0016747">
    <property type="term" value="F:acyltransferase activity, transferring groups other than amino-acyl groups"/>
    <property type="evidence" value="ECO:0007669"/>
    <property type="project" value="InterPro"/>
</dbReference>
<dbReference type="AlphaFoldDB" id="A0AAQ4E230"/>
<dbReference type="EMBL" id="JARKHS020023472">
    <property type="protein sequence ID" value="KAK8768770.1"/>
    <property type="molecule type" value="Genomic_DNA"/>
</dbReference>
<keyword evidence="5" id="KW-1185">Reference proteome</keyword>
<evidence type="ECO:0000256" key="1">
    <source>
        <dbReference type="SAM" id="MobiDB-lite"/>
    </source>
</evidence>
<feature type="region of interest" description="Disordered" evidence="1">
    <location>
        <begin position="1"/>
        <end position="38"/>
    </location>
</feature>
<evidence type="ECO:0000259" key="3">
    <source>
        <dbReference type="SMART" id="SM00703"/>
    </source>
</evidence>
<feature type="transmembrane region" description="Helical" evidence="2">
    <location>
        <begin position="390"/>
        <end position="407"/>
    </location>
</feature>
<feature type="transmembrane region" description="Helical" evidence="2">
    <location>
        <begin position="235"/>
        <end position="258"/>
    </location>
</feature>
<dbReference type="SMART" id="SM00703">
    <property type="entry name" value="NRF"/>
    <property type="match status" value="1"/>
</dbReference>
<comment type="caution">
    <text evidence="4">The sequence shown here is derived from an EMBL/GenBank/DDBJ whole genome shotgun (WGS) entry which is preliminary data.</text>
</comment>
<dbReference type="InterPro" id="IPR002656">
    <property type="entry name" value="Acyl_transf_3_dom"/>
</dbReference>
<feature type="transmembrane region" description="Helical" evidence="2">
    <location>
        <begin position="452"/>
        <end position="474"/>
    </location>
</feature>
<keyword evidence="2" id="KW-0812">Transmembrane</keyword>
<protein>
    <recommendedName>
        <fullName evidence="3">Nose resistant-to-fluoxetine protein N-terminal domain-containing protein</fullName>
    </recommendedName>
</protein>
<organism evidence="4 5">
    <name type="scientific">Amblyomma americanum</name>
    <name type="common">Lone star tick</name>
    <dbReference type="NCBI Taxonomy" id="6943"/>
    <lineage>
        <taxon>Eukaryota</taxon>
        <taxon>Metazoa</taxon>
        <taxon>Ecdysozoa</taxon>
        <taxon>Arthropoda</taxon>
        <taxon>Chelicerata</taxon>
        <taxon>Arachnida</taxon>
        <taxon>Acari</taxon>
        <taxon>Parasitiformes</taxon>
        <taxon>Ixodida</taxon>
        <taxon>Ixodoidea</taxon>
        <taxon>Ixodidae</taxon>
        <taxon>Amblyomminae</taxon>
        <taxon>Amblyomma</taxon>
    </lineage>
</organism>